<name>A0AA48M3I8_9ZZZZ</name>
<accession>A0AA48M3I8</accession>
<reference evidence="2" key="1">
    <citation type="submission" date="2023-07" db="EMBL/GenBank/DDBJ databases">
        <authorList>
            <person name="Pelsma A.J. K."/>
        </authorList>
    </citation>
    <scope>NUCLEOTIDE SEQUENCE</scope>
</reference>
<keyword evidence="1" id="KW-0812">Transmembrane</keyword>
<evidence type="ECO:0000313" key="2">
    <source>
        <dbReference type="EMBL" id="CAJ0870983.1"/>
    </source>
</evidence>
<gene>
    <name evidence="2" type="ORF">AMST5_02280</name>
</gene>
<feature type="transmembrane region" description="Helical" evidence="1">
    <location>
        <begin position="15"/>
        <end position="35"/>
    </location>
</feature>
<organism evidence="2">
    <name type="scientific">freshwater sediment metagenome</name>
    <dbReference type="NCBI Taxonomy" id="556182"/>
    <lineage>
        <taxon>unclassified sequences</taxon>
        <taxon>metagenomes</taxon>
        <taxon>ecological metagenomes</taxon>
    </lineage>
</organism>
<keyword evidence="1" id="KW-1133">Transmembrane helix</keyword>
<evidence type="ECO:0000256" key="1">
    <source>
        <dbReference type="SAM" id="Phobius"/>
    </source>
</evidence>
<sequence>MNNSTTATTSRLKGLIWVIGVVAAIFTLISLAPVISHFG</sequence>
<dbReference type="EMBL" id="OY288114">
    <property type="protein sequence ID" value="CAJ0870983.1"/>
    <property type="molecule type" value="Genomic_DNA"/>
</dbReference>
<proteinExistence type="predicted"/>
<protein>
    <submittedName>
        <fullName evidence="2">Uncharacterized protein</fullName>
    </submittedName>
</protein>
<dbReference type="AlphaFoldDB" id="A0AA48M3I8"/>
<keyword evidence="1" id="KW-0472">Membrane</keyword>